<sequence length="85" mass="9934">MKNMSICRLAEDPRFKIKVSIDKEISKLSYLNVLTGTECENPDSVIQSTLKNKEINDKWSCLIESVKQDKRLYYKVLEGMQVIEY</sequence>
<dbReference type="RefSeq" id="WP_261670034.1">
    <property type="nucleotide sequence ID" value="NZ_JARUJP010000009.1"/>
</dbReference>
<proteinExistence type="predicted"/>
<gene>
    <name evidence="1" type="ORF">P8V03_09690</name>
</gene>
<dbReference type="Proteomes" id="UP001281656">
    <property type="component" value="Unassembled WGS sequence"/>
</dbReference>
<evidence type="ECO:0000313" key="2">
    <source>
        <dbReference type="Proteomes" id="UP001281656"/>
    </source>
</evidence>
<comment type="caution">
    <text evidence="1">The sequence shown here is derived from an EMBL/GenBank/DDBJ whole genome shotgun (WGS) entry which is preliminary data.</text>
</comment>
<organism evidence="1 2">
    <name type="scientific">Clostridium tanneri</name>
    <dbReference type="NCBI Taxonomy" id="3037988"/>
    <lineage>
        <taxon>Bacteria</taxon>
        <taxon>Bacillati</taxon>
        <taxon>Bacillota</taxon>
        <taxon>Clostridia</taxon>
        <taxon>Eubacteriales</taxon>
        <taxon>Clostridiaceae</taxon>
        <taxon>Clostridium</taxon>
    </lineage>
</organism>
<evidence type="ECO:0000313" key="1">
    <source>
        <dbReference type="EMBL" id="MDW8801425.1"/>
    </source>
</evidence>
<protein>
    <submittedName>
        <fullName evidence="1">Uncharacterized protein</fullName>
    </submittedName>
</protein>
<name>A0ABU4JTD4_9CLOT</name>
<reference evidence="1 2" key="1">
    <citation type="submission" date="2023-04" db="EMBL/GenBank/DDBJ databases">
        <title>Clostridium tannerae sp. nov., isolated from the fecal material of an alpaca.</title>
        <authorList>
            <person name="Miller S."/>
            <person name="Hendry M."/>
            <person name="King J."/>
            <person name="Sankaranarayanan K."/>
            <person name="Lawson P.A."/>
        </authorList>
    </citation>
    <scope>NUCLEOTIDE SEQUENCE [LARGE SCALE GENOMIC DNA]</scope>
    <source>
        <strain evidence="1 2">A1-XYC3</strain>
    </source>
</reference>
<dbReference type="EMBL" id="JARUJP010000009">
    <property type="protein sequence ID" value="MDW8801425.1"/>
    <property type="molecule type" value="Genomic_DNA"/>
</dbReference>
<keyword evidence="2" id="KW-1185">Reference proteome</keyword>
<accession>A0ABU4JTD4</accession>